<evidence type="ECO:0000313" key="10">
    <source>
        <dbReference type="EMBL" id="PAB60518.1"/>
    </source>
</evidence>
<keyword evidence="5 7" id="KW-1133">Transmembrane helix</keyword>
<dbReference type="PANTHER" id="PTHR34582:SF7">
    <property type="entry name" value="UPF0702 TRANSMEMBRANE PROTEIN YDFS"/>
    <property type="match status" value="1"/>
</dbReference>
<evidence type="ECO:0000256" key="3">
    <source>
        <dbReference type="ARBA" id="ARBA00022475"/>
    </source>
</evidence>
<organism evidence="10 11">
    <name type="scientific">Anaeromicrobium sediminis</name>
    <dbReference type="NCBI Taxonomy" id="1478221"/>
    <lineage>
        <taxon>Bacteria</taxon>
        <taxon>Bacillati</taxon>
        <taxon>Bacillota</taxon>
        <taxon>Clostridia</taxon>
        <taxon>Peptostreptococcales</taxon>
        <taxon>Thermotaleaceae</taxon>
        <taxon>Anaeromicrobium</taxon>
    </lineage>
</organism>
<dbReference type="Gene3D" id="3.30.240.20">
    <property type="entry name" value="bsu07140 like domains"/>
    <property type="match status" value="2"/>
</dbReference>
<keyword evidence="11" id="KW-1185">Reference proteome</keyword>
<protein>
    <recommendedName>
        <fullName evidence="12">DUF421 domain-containing protein</fullName>
    </recommendedName>
</protein>
<reference evidence="10 11" key="1">
    <citation type="submission" date="2017-06" db="EMBL/GenBank/DDBJ databases">
        <title>Draft genome sequence of anaerobic fermentative bacterium Anaeromicrobium sediminis DY2726D isolated from West Pacific Ocean sediments.</title>
        <authorList>
            <person name="Zeng X."/>
        </authorList>
    </citation>
    <scope>NUCLEOTIDE SEQUENCE [LARGE SCALE GENOMIC DNA]</scope>
    <source>
        <strain evidence="10 11">DY2726D</strain>
    </source>
</reference>
<dbReference type="Pfam" id="PF20730">
    <property type="entry name" value="YetF_N"/>
    <property type="match status" value="1"/>
</dbReference>
<keyword evidence="6 7" id="KW-0472">Membrane</keyword>
<feature type="domain" description="YetF-like N-terminal transmembrane" evidence="9">
    <location>
        <begin position="6"/>
        <end position="80"/>
    </location>
</feature>
<evidence type="ECO:0000256" key="2">
    <source>
        <dbReference type="ARBA" id="ARBA00006448"/>
    </source>
</evidence>
<dbReference type="AlphaFoldDB" id="A0A267MNM5"/>
<accession>A0A267MNM5</accession>
<dbReference type="Pfam" id="PF04239">
    <property type="entry name" value="DUF421"/>
    <property type="match status" value="1"/>
</dbReference>
<feature type="transmembrane region" description="Helical" evidence="7">
    <location>
        <begin position="6"/>
        <end position="27"/>
    </location>
</feature>
<comment type="caution">
    <text evidence="10">The sequence shown here is derived from an EMBL/GenBank/DDBJ whole genome shotgun (WGS) entry which is preliminary data.</text>
</comment>
<dbReference type="InterPro" id="IPR023090">
    <property type="entry name" value="UPF0702_alpha/beta_dom_sf"/>
</dbReference>
<name>A0A267MNM5_9FIRM</name>
<evidence type="ECO:0000259" key="8">
    <source>
        <dbReference type="Pfam" id="PF04239"/>
    </source>
</evidence>
<comment type="similarity">
    <text evidence="2">Belongs to the UPF0702 family.</text>
</comment>
<evidence type="ECO:0000256" key="7">
    <source>
        <dbReference type="SAM" id="Phobius"/>
    </source>
</evidence>
<comment type="subcellular location">
    <subcellularLocation>
        <location evidence="1">Cell membrane</location>
        <topology evidence="1">Multi-pass membrane protein</topology>
    </subcellularLocation>
</comment>
<evidence type="ECO:0000313" key="11">
    <source>
        <dbReference type="Proteomes" id="UP000216024"/>
    </source>
</evidence>
<keyword evidence="3" id="KW-1003">Cell membrane</keyword>
<gene>
    <name evidence="10" type="ORF">CCE28_05970</name>
</gene>
<evidence type="ECO:0000256" key="1">
    <source>
        <dbReference type="ARBA" id="ARBA00004651"/>
    </source>
</evidence>
<feature type="transmembrane region" description="Helical" evidence="7">
    <location>
        <begin position="60"/>
        <end position="82"/>
    </location>
</feature>
<evidence type="ECO:0000256" key="6">
    <source>
        <dbReference type="ARBA" id="ARBA00023136"/>
    </source>
</evidence>
<dbReference type="EMBL" id="NIBG01000003">
    <property type="protein sequence ID" value="PAB60518.1"/>
    <property type="molecule type" value="Genomic_DNA"/>
</dbReference>
<feature type="domain" description="YetF C-terminal" evidence="8">
    <location>
        <begin position="83"/>
        <end position="215"/>
    </location>
</feature>
<sequence>MLAEPLMIVIRTILALILLFISTKILTKRSLSKLTYFDHIAMFTLGTLGGNLAFNVKIKIIYFIIAMTVTTVVVFLASYISLKSRSLRKHLAGEPTILIRNGKILENNMYKLQYSYDYLIQQLRQEDVFDISHVEFAILEPNGELSVQLKSENRPLTPKDLNIKTNYEGLATEIILDGKLIENNLKLNNLTKESLNKELHKRGIKHIKEVAFAAVATNGSLYIDLYKD</sequence>
<feature type="transmembrane region" description="Helical" evidence="7">
    <location>
        <begin position="34"/>
        <end position="54"/>
    </location>
</feature>
<keyword evidence="4 7" id="KW-0812">Transmembrane</keyword>
<dbReference type="InterPro" id="IPR007353">
    <property type="entry name" value="DUF421"/>
</dbReference>
<dbReference type="InterPro" id="IPR048454">
    <property type="entry name" value="YetF_N"/>
</dbReference>
<dbReference type="PANTHER" id="PTHR34582">
    <property type="entry name" value="UPF0702 TRANSMEMBRANE PROTEIN YCAP"/>
    <property type="match status" value="1"/>
</dbReference>
<dbReference type="Proteomes" id="UP000216024">
    <property type="component" value="Unassembled WGS sequence"/>
</dbReference>
<dbReference type="OrthoDB" id="9778331at2"/>
<proteinExistence type="inferred from homology"/>
<evidence type="ECO:0008006" key="12">
    <source>
        <dbReference type="Google" id="ProtNLM"/>
    </source>
</evidence>
<evidence type="ECO:0000259" key="9">
    <source>
        <dbReference type="Pfam" id="PF20730"/>
    </source>
</evidence>
<evidence type="ECO:0000256" key="4">
    <source>
        <dbReference type="ARBA" id="ARBA00022692"/>
    </source>
</evidence>
<dbReference type="GO" id="GO:0005886">
    <property type="term" value="C:plasma membrane"/>
    <property type="evidence" value="ECO:0007669"/>
    <property type="project" value="UniProtKB-SubCell"/>
</dbReference>
<evidence type="ECO:0000256" key="5">
    <source>
        <dbReference type="ARBA" id="ARBA00022989"/>
    </source>
</evidence>